<dbReference type="EMBL" id="CP137313">
    <property type="protein sequence ID" value="WQF88498.1"/>
    <property type="molecule type" value="Genomic_DNA"/>
</dbReference>
<sequence>MSQPESIQRFLLEGSAPAARSCFVSQAPRRKFGRIRSKPARRCPVLGPTNGQQETLAHGMREMKDILCYGTVSVKLSFSVARDQRKKKQFVSCLVSPTKLPNPPSLFLFSPRQPDPANKP</sequence>
<accession>A0AAX4IYX9</accession>
<reference evidence="2" key="1">
    <citation type="journal article" date="2023" name="bioRxiv">
        <title>Complete genome of the Medicago anthracnose fungus, Colletotrichum destructivum, reveals a mini-chromosome-like region within a core chromosome.</title>
        <authorList>
            <person name="Lapalu N."/>
            <person name="Simon A."/>
            <person name="Lu A."/>
            <person name="Plaumann P.-L."/>
            <person name="Amselem J."/>
            <person name="Pigne S."/>
            <person name="Auger A."/>
            <person name="Koch C."/>
            <person name="Dallery J.-F."/>
            <person name="O'Connell R.J."/>
        </authorList>
    </citation>
    <scope>NUCLEOTIDE SEQUENCE [LARGE SCALE GENOMIC DNA]</scope>
    <source>
        <strain evidence="2">CBS 520.97</strain>
    </source>
</reference>
<dbReference type="GeneID" id="87950012"/>
<evidence type="ECO:0000313" key="1">
    <source>
        <dbReference type="EMBL" id="WQF88498.1"/>
    </source>
</evidence>
<evidence type="ECO:0000313" key="2">
    <source>
        <dbReference type="Proteomes" id="UP001322277"/>
    </source>
</evidence>
<dbReference type="RefSeq" id="XP_062785719.1">
    <property type="nucleotide sequence ID" value="XM_062929668.1"/>
</dbReference>
<organism evidence="1 2">
    <name type="scientific">Colletotrichum destructivum</name>
    <dbReference type="NCBI Taxonomy" id="34406"/>
    <lineage>
        <taxon>Eukaryota</taxon>
        <taxon>Fungi</taxon>
        <taxon>Dikarya</taxon>
        <taxon>Ascomycota</taxon>
        <taxon>Pezizomycotina</taxon>
        <taxon>Sordariomycetes</taxon>
        <taxon>Hypocreomycetidae</taxon>
        <taxon>Glomerellales</taxon>
        <taxon>Glomerellaceae</taxon>
        <taxon>Colletotrichum</taxon>
        <taxon>Colletotrichum destructivum species complex</taxon>
    </lineage>
</organism>
<keyword evidence="2" id="KW-1185">Reference proteome</keyword>
<dbReference type="AlphaFoldDB" id="A0AAX4IYX9"/>
<name>A0AAX4IYX9_9PEZI</name>
<protein>
    <submittedName>
        <fullName evidence="1">Uncharacterized protein</fullName>
    </submittedName>
</protein>
<dbReference type="KEGG" id="cdet:87950012"/>
<gene>
    <name evidence="1" type="ORF">CDEST_13512</name>
</gene>
<proteinExistence type="predicted"/>
<dbReference type="Proteomes" id="UP001322277">
    <property type="component" value="Chromosome 9"/>
</dbReference>